<name>A0A1H7RJR1_9SPHI</name>
<dbReference type="NCBIfam" id="TIGR02937">
    <property type="entry name" value="sigma70-ECF"/>
    <property type="match status" value="1"/>
</dbReference>
<dbReference type="PANTHER" id="PTHR43133:SF8">
    <property type="entry name" value="RNA POLYMERASE SIGMA FACTOR HI_1459-RELATED"/>
    <property type="match status" value="1"/>
</dbReference>
<dbReference type="GO" id="GO:0016987">
    <property type="term" value="F:sigma factor activity"/>
    <property type="evidence" value="ECO:0007669"/>
    <property type="project" value="UniProtKB-KW"/>
</dbReference>
<dbReference type="InterPro" id="IPR013249">
    <property type="entry name" value="RNA_pol_sigma70_r4_t2"/>
</dbReference>
<dbReference type="InterPro" id="IPR007627">
    <property type="entry name" value="RNA_pol_sigma70_r2"/>
</dbReference>
<dbReference type="GO" id="GO:0003677">
    <property type="term" value="F:DNA binding"/>
    <property type="evidence" value="ECO:0007669"/>
    <property type="project" value="UniProtKB-KW"/>
</dbReference>
<dbReference type="InterPro" id="IPR036388">
    <property type="entry name" value="WH-like_DNA-bd_sf"/>
</dbReference>
<dbReference type="AlphaFoldDB" id="A0A1H7RJR1"/>
<gene>
    <name evidence="8" type="ORF">SAMN05421740_107160</name>
</gene>
<keyword evidence="9" id="KW-1185">Reference proteome</keyword>
<reference evidence="9" key="1">
    <citation type="submission" date="2016-10" db="EMBL/GenBank/DDBJ databases">
        <authorList>
            <person name="Varghese N."/>
            <person name="Submissions S."/>
        </authorList>
    </citation>
    <scope>NUCLEOTIDE SEQUENCE [LARGE SCALE GENOMIC DNA]</scope>
    <source>
        <strain evidence="9">Jip14</strain>
    </source>
</reference>
<dbReference type="Proteomes" id="UP000198916">
    <property type="component" value="Unassembled WGS sequence"/>
</dbReference>
<comment type="similarity">
    <text evidence="1">Belongs to the sigma-70 factor family. ECF subfamily.</text>
</comment>
<keyword evidence="2" id="KW-0805">Transcription regulation</keyword>
<dbReference type="Pfam" id="PF08281">
    <property type="entry name" value="Sigma70_r4_2"/>
    <property type="match status" value="1"/>
</dbReference>
<evidence type="ECO:0000313" key="8">
    <source>
        <dbReference type="EMBL" id="SEL60476.1"/>
    </source>
</evidence>
<dbReference type="SUPFAM" id="SSF88946">
    <property type="entry name" value="Sigma2 domain of RNA polymerase sigma factors"/>
    <property type="match status" value="1"/>
</dbReference>
<feature type="domain" description="RNA polymerase sigma factor 70 region 4 type 2" evidence="7">
    <location>
        <begin position="124"/>
        <end position="174"/>
    </location>
</feature>
<accession>A0A1H7RJR1</accession>
<evidence type="ECO:0000256" key="4">
    <source>
        <dbReference type="ARBA" id="ARBA00023125"/>
    </source>
</evidence>
<evidence type="ECO:0000259" key="6">
    <source>
        <dbReference type="Pfam" id="PF04542"/>
    </source>
</evidence>
<keyword evidence="5" id="KW-0804">Transcription</keyword>
<sequence length="183" mass="21914">MVSDEQRLLEEYRKTGDLQLLGRLYEPYMPLVYGLCFKYYKDEVKSEDAVMQIFESLIAKLRIHEVTNFKSWLYTLARNHCLMDLRAANRINTVDIDDYIVESDLFLHQHHSGEQIPEERLALMESCLKELNEEQQRCIRLFYLEQKCYREVAELTGYDLNKVKSYIQNGKRNLKICMERNQQ</sequence>
<dbReference type="GO" id="GO:0006352">
    <property type="term" value="P:DNA-templated transcription initiation"/>
    <property type="evidence" value="ECO:0007669"/>
    <property type="project" value="InterPro"/>
</dbReference>
<dbReference type="Pfam" id="PF04542">
    <property type="entry name" value="Sigma70_r2"/>
    <property type="match status" value="1"/>
</dbReference>
<dbReference type="Gene3D" id="1.10.1740.10">
    <property type="match status" value="1"/>
</dbReference>
<evidence type="ECO:0000256" key="2">
    <source>
        <dbReference type="ARBA" id="ARBA00023015"/>
    </source>
</evidence>
<dbReference type="InterPro" id="IPR013325">
    <property type="entry name" value="RNA_pol_sigma_r2"/>
</dbReference>
<feature type="domain" description="RNA polymerase sigma-70 region 2" evidence="6">
    <location>
        <begin position="24"/>
        <end position="90"/>
    </location>
</feature>
<proteinExistence type="inferred from homology"/>
<evidence type="ECO:0000259" key="7">
    <source>
        <dbReference type="Pfam" id="PF08281"/>
    </source>
</evidence>
<dbReference type="STRING" id="332977.SAMN05421740_107160"/>
<dbReference type="InterPro" id="IPR014284">
    <property type="entry name" value="RNA_pol_sigma-70_dom"/>
</dbReference>
<dbReference type="InterPro" id="IPR013324">
    <property type="entry name" value="RNA_pol_sigma_r3/r4-like"/>
</dbReference>
<dbReference type="PANTHER" id="PTHR43133">
    <property type="entry name" value="RNA POLYMERASE ECF-TYPE SIGMA FACTO"/>
    <property type="match status" value="1"/>
</dbReference>
<protein>
    <submittedName>
        <fullName evidence="8">RNA polymerase sigma-70 factor, ECF subfamily</fullName>
    </submittedName>
</protein>
<organism evidence="8 9">
    <name type="scientific">Parapedobacter koreensis</name>
    <dbReference type="NCBI Taxonomy" id="332977"/>
    <lineage>
        <taxon>Bacteria</taxon>
        <taxon>Pseudomonadati</taxon>
        <taxon>Bacteroidota</taxon>
        <taxon>Sphingobacteriia</taxon>
        <taxon>Sphingobacteriales</taxon>
        <taxon>Sphingobacteriaceae</taxon>
        <taxon>Parapedobacter</taxon>
    </lineage>
</organism>
<evidence type="ECO:0000256" key="5">
    <source>
        <dbReference type="ARBA" id="ARBA00023163"/>
    </source>
</evidence>
<dbReference type="SUPFAM" id="SSF88659">
    <property type="entry name" value="Sigma3 and sigma4 domains of RNA polymerase sigma factors"/>
    <property type="match status" value="1"/>
</dbReference>
<keyword evidence="3" id="KW-0731">Sigma factor</keyword>
<evidence type="ECO:0000313" key="9">
    <source>
        <dbReference type="Proteomes" id="UP000198916"/>
    </source>
</evidence>
<dbReference type="Gene3D" id="1.10.10.10">
    <property type="entry name" value="Winged helix-like DNA-binding domain superfamily/Winged helix DNA-binding domain"/>
    <property type="match status" value="1"/>
</dbReference>
<dbReference type="EMBL" id="FNZR01000007">
    <property type="protein sequence ID" value="SEL60476.1"/>
    <property type="molecule type" value="Genomic_DNA"/>
</dbReference>
<evidence type="ECO:0000256" key="1">
    <source>
        <dbReference type="ARBA" id="ARBA00010641"/>
    </source>
</evidence>
<evidence type="ECO:0000256" key="3">
    <source>
        <dbReference type="ARBA" id="ARBA00023082"/>
    </source>
</evidence>
<keyword evidence="4" id="KW-0238">DNA-binding</keyword>
<dbReference type="InterPro" id="IPR039425">
    <property type="entry name" value="RNA_pol_sigma-70-like"/>
</dbReference>